<comment type="caution">
    <text evidence="1">The sequence shown here is derived from an EMBL/GenBank/DDBJ whole genome shotgun (WGS) entry which is preliminary data.</text>
</comment>
<proteinExistence type="predicted"/>
<protein>
    <submittedName>
        <fullName evidence="1">Uncharacterized protein</fullName>
    </submittedName>
</protein>
<evidence type="ECO:0000313" key="1">
    <source>
        <dbReference type="EMBL" id="GEU93264.1"/>
    </source>
</evidence>
<dbReference type="AlphaFoldDB" id="A0A6L2P900"/>
<gene>
    <name evidence="1" type="ORF">Tci_065242</name>
</gene>
<dbReference type="EMBL" id="BKCJ010010813">
    <property type="protein sequence ID" value="GEU93264.1"/>
    <property type="molecule type" value="Genomic_DNA"/>
</dbReference>
<reference evidence="1" key="1">
    <citation type="journal article" date="2019" name="Sci. Rep.">
        <title>Draft genome of Tanacetum cinerariifolium, the natural source of mosquito coil.</title>
        <authorList>
            <person name="Yamashiro T."/>
            <person name="Shiraishi A."/>
            <person name="Satake H."/>
            <person name="Nakayama K."/>
        </authorList>
    </citation>
    <scope>NUCLEOTIDE SEQUENCE</scope>
</reference>
<accession>A0A6L2P900</accession>
<sequence length="126" mass="14738">MPGPTEFDLRSYRVEQECYGITDTWGEIVDTLMQIALTTLEGVNERVTELDTIVRQRTNEFEIRFEEAQDNRALLRARVNTLFRDRPDHHRTAMLMDREAMYAHEAWAYSMDRSSAIAAHVKTLET</sequence>
<name>A0A6L2P900_TANCI</name>
<organism evidence="1">
    <name type="scientific">Tanacetum cinerariifolium</name>
    <name type="common">Dalmatian daisy</name>
    <name type="synonym">Chrysanthemum cinerariifolium</name>
    <dbReference type="NCBI Taxonomy" id="118510"/>
    <lineage>
        <taxon>Eukaryota</taxon>
        <taxon>Viridiplantae</taxon>
        <taxon>Streptophyta</taxon>
        <taxon>Embryophyta</taxon>
        <taxon>Tracheophyta</taxon>
        <taxon>Spermatophyta</taxon>
        <taxon>Magnoliopsida</taxon>
        <taxon>eudicotyledons</taxon>
        <taxon>Gunneridae</taxon>
        <taxon>Pentapetalae</taxon>
        <taxon>asterids</taxon>
        <taxon>campanulids</taxon>
        <taxon>Asterales</taxon>
        <taxon>Asteraceae</taxon>
        <taxon>Asteroideae</taxon>
        <taxon>Anthemideae</taxon>
        <taxon>Anthemidinae</taxon>
        <taxon>Tanacetum</taxon>
    </lineage>
</organism>